<evidence type="ECO:0000259" key="27">
    <source>
        <dbReference type="PROSITE" id="PS51874"/>
    </source>
</evidence>
<evidence type="ECO:0000256" key="21">
    <source>
        <dbReference type="ARBA" id="ARBA00022953"/>
    </source>
</evidence>
<evidence type="ECO:0000256" key="4">
    <source>
        <dbReference type="ARBA" id="ARBA00020107"/>
    </source>
</evidence>
<dbReference type="PROSITE" id="PS51874">
    <property type="entry name" value="PCV_3C_PRO"/>
    <property type="match status" value="1"/>
</dbReference>
<evidence type="ECO:0000256" key="22">
    <source>
        <dbReference type="ARBA" id="ARBA00023136"/>
    </source>
</evidence>
<dbReference type="SUPFAM" id="SSF56672">
    <property type="entry name" value="DNA/RNA polymerases"/>
    <property type="match status" value="1"/>
</dbReference>
<dbReference type="InterPro" id="IPR000605">
    <property type="entry name" value="Helicase_SF3_ssDNA/RNA_vir"/>
</dbReference>
<evidence type="ECO:0000259" key="25">
    <source>
        <dbReference type="PROSITE" id="PS50507"/>
    </source>
</evidence>
<evidence type="ECO:0000256" key="16">
    <source>
        <dbReference type="ARBA" id="ARBA00022806"/>
    </source>
</evidence>
<dbReference type="InterPro" id="IPR029053">
    <property type="entry name" value="Viral_coat"/>
</dbReference>
<keyword evidence="17" id="KW-0788">Thiol protease</keyword>
<keyword evidence="20" id="KW-1043">Host membrane</keyword>
<keyword evidence="14" id="KW-0547">Nucleotide-binding</keyword>
<dbReference type="Pfam" id="PF00680">
    <property type="entry name" value="RdRP_1"/>
    <property type="match status" value="1"/>
</dbReference>
<feature type="domain" description="Peptidase C3" evidence="27">
    <location>
        <begin position="1660"/>
        <end position="1836"/>
    </location>
</feature>
<dbReference type="InterPro" id="IPR044067">
    <property type="entry name" value="PCV_3C_PRO"/>
</dbReference>
<evidence type="ECO:0000256" key="23">
    <source>
        <dbReference type="ARBA" id="ARBA00023200"/>
    </source>
</evidence>
<dbReference type="InterPro" id="IPR043128">
    <property type="entry name" value="Rev_trsase/Diguanyl_cyclase"/>
</dbReference>
<evidence type="ECO:0000259" key="26">
    <source>
        <dbReference type="PROSITE" id="PS51218"/>
    </source>
</evidence>
<dbReference type="InterPro" id="IPR059138">
    <property type="entry name" value="Pico_VP1"/>
</dbReference>
<dbReference type="EMBL" id="MH453808">
    <property type="protein sequence ID" value="AXF38654.1"/>
    <property type="molecule type" value="Genomic_RNA"/>
</dbReference>
<dbReference type="GO" id="GO:0003968">
    <property type="term" value="F:RNA-directed RNA polymerase activity"/>
    <property type="evidence" value="ECO:0007669"/>
    <property type="project" value="UniProtKB-KW"/>
</dbReference>
<evidence type="ECO:0000256" key="8">
    <source>
        <dbReference type="ARBA" id="ARBA00022561"/>
    </source>
</evidence>
<evidence type="ECO:0000256" key="3">
    <source>
        <dbReference type="ARBA" id="ARBA00004551"/>
    </source>
</evidence>
<dbReference type="InterPro" id="IPR001205">
    <property type="entry name" value="RNA-dir_pol_C"/>
</dbReference>
<name>A0A3G1RP78_9VIRU</name>
<dbReference type="SUPFAM" id="SSF88633">
    <property type="entry name" value="Positive stranded ssRNA viruses"/>
    <property type="match status" value="2"/>
</dbReference>
<evidence type="ECO:0000256" key="10">
    <source>
        <dbReference type="ARBA" id="ARBA00022679"/>
    </source>
</evidence>
<dbReference type="Pfam" id="PF00548">
    <property type="entry name" value="Peptidase_C3"/>
    <property type="match status" value="1"/>
</dbReference>
<keyword evidence="19" id="KW-0946">Virion</keyword>
<dbReference type="Gene3D" id="2.40.10.10">
    <property type="entry name" value="Trypsin-like serine proteases"/>
    <property type="match status" value="2"/>
</dbReference>
<evidence type="ECO:0000256" key="20">
    <source>
        <dbReference type="ARBA" id="ARBA00022870"/>
    </source>
</evidence>
<dbReference type="GO" id="GO:0005198">
    <property type="term" value="F:structural molecule activity"/>
    <property type="evidence" value="ECO:0007669"/>
    <property type="project" value="InterPro"/>
</dbReference>
<dbReference type="InterPro" id="IPR007094">
    <property type="entry name" value="RNA-dir_pol_PSvirus"/>
</dbReference>
<evidence type="ECO:0000256" key="7">
    <source>
        <dbReference type="ARBA" id="ARBA00022553"/>
    </source>
</evidence>
<dbReference type="InterPro" id="IPR009003">
    <property type="entry name" value="Peptidase_S1_PA"/>
</dbReference>
<dbReference type="Gene3D" id="2.60.120.20">
    <property type="match status" value="3"/>
</dbReference>
<dbReference type="InterPro" id="IPR000199">
    <property type="entry name" value="Peptidase_C3A/C3B_picornavir"/>
</dbReference>
<evidence type="ECO:0000256" key="2">
    <source>
        <dbReference type="ARBA" id="ARBA00004328"/>
    </source>
</evidence>
<dbReference type="PROSITE" id="PS50507">
    <property type="entry name" value="RDRP_SSRNA_POS"/>
    <property type="match status" value="1"/>
</dbReference>
<evidence type="ECO:0000256" key="14">
    <source>
        <dbReference type="ARBA" id="ARBA00022741"/>
    </source>
</evidence>
<keyword evidence="6" id="KW-0191">Covalent protein-RNA linkage</keyword>
<keyword evidence="8" id="KW-0167">Capsid protein</keyword>
<dbReference type="Gene3D" id="1.20.960.20">
    <property type="match status" value="1"/>
</dbReference>
<dbReference type="SUPFAM" id="SSF52540">
    <property type="entry name" value="P-loop containing nucleoside triphosphate hydrolases"/>
    <property type="match status" value="1"/>
</dbReference>
<dbReference type="GO" id="GO:0039694">
    <property type="term" value="P:viral RNA genome replication"/>
    <property type="evidence" value="ECO:0007669"/>
    <property type="project" value="InterPro"/>
</dbReference>
<keyword evidence="18" id="KW-0067">ATP-binding</keyword>
<evidence type="ECO:0000256" key="15">
    <source>
        <dbReference type="ARBA" id="ARBA00022801"/>
    </source>
</evidence>
<organism evidence="28">
    <name type="scientific">Avocet picornavirus B</name>
    <dbReference type="NCBI Taxonomy" id="2212790"/>
    <lineage>
        <taxon>Viruses</taxon>
        <taxon>Riboviria</taxon>
        <taxon>Orthornavirae</taxon>
        <taxon>Pisuviricota</taxon>
        <taxon>Duplopiviricetes</taxon>
        <taxon>Durnavirales</taxon>
        <taxon>Picobirnaviridae</taxon>
    </lineage>
</organism>
<evidence type="ECO:0000256" key="13">
    <source>
        <dbReference type="ARBA" id="ARBA00022707"/>
    </source>
</evidence>
<dbReference type="InterPro" id="IPR043504">
    <property type="entry name" value="Peptidase_S1_PA_chymotrypsin"/>
</dbReference>
<keyword evidence="21" id="KW-0693">Viral RNA replication</keyword>
<evidence type="ECO:0000256" key="11">
    <source>
        <dbReference type="ARBA" id="ARBA00022695"/>
    </source>
</evidence>
<keyword evidence="10" id="KW-0808">Transferase</keyword>
<keyword evidence="7" id="KW-0597">Phosphoprotein</keyword>
<evidence type="ECO:0000256" key="19">
    <source>
        <dbReference type="ARBA" id="ARBA00022844"/>
    </source>
</evidence>
<evidence type="ECO:0000256" key="17">
    <source>
        <dbReference type="ARBA" id="ARBA00022807"/>
    </source>
</evidence>
<comment type="subcellular location">
    <subcellularLocation>
        <location evidence="1">Host cytoplasm</location>
    </subcellularLocation>
    <subcellularLocation>
        <location evidence="3">Host membrane</location>
    </subcellularLocation>
    <subcellularLocation>
        <location evidence="2">Virion</location>
    </subcellularLocation>
</comment>
<dbReference type="GO" id="GO:0003723">
    <property type="term" value="F:RNA binding"/>
    <property type="evidence" value="ECO:0007669"/>
    <property type="project" value="InterPro"/>
</dbReference>
<feature type="domain" description="SF3 helicase" evidence="26">
    <location>
        <begin position="1296"/>
        <end position="1456"/>
    </location>
</feature>
<dbReference type="Pfam" id="PF22663">
    <property type="entry name" value="Rhv_5"/>
    <property type="match status" value="1"/>
</dbReference>
<keyword evidence="22" id="KW-0472">Membrane</keyword>
<protein>
    <recommendedName>
        <fullName evidence="4">Genome polyprotein</fullName>
    </recommendedName>
</protein>
<dbReference type="GO" id="GO:0005524">
    <property type="term" value="F:ATP binding"/>
    <property type="evidence" value="ECO:0007669"/>
    <property type="project" value="UniProtKB-KW"/>
</dbReference>
<evidence type="ECO:0000256" key="12">
    <source>
        <dbReference type="ARBA" id="ARBA00022706"/>
    </source>
</evidence>
<feature type="domain" description="RdRp catalytic" evidence="25">
    <location>
        <begin position="2065"/>
        <end position="2179"/>
    </location>
</feature>
<evidence type="ECO:0000256" key="5">
    <source>
        <dbReference type="ARBA" id="ARBA00022484"/>
    </source>
</evidence>
<keyword evidence="9" id="KW-0645">Protease</keyword>
<dbReference type="GO" id="GO:0003724">
    <property type="term" value="F:RNA helicase activity"/>
    <property type="evidence" value="ECO:0007669"/>
    <property type="project" value="InterPro"/>
</dbReference>
<dbReference type="GO" id="GO:0019028">
    <property type="term" value="C:viral capsid"/>
    <property type="evidence" value="ECO:0007669"/>
    <property type="project" value="UniProtKB-KW"/>
</dbReference>
<dbReference type="InterPro" id="IPR043502">
    <property type="entry name" value="DNA/RNA_pol_sf"/>
</dbReference>
<proteinExistence type="predicted"/>
<dbReference type="GO" id="GO:0004197">
    <property type="term" value="F:cysteine-type endopeptidase activity"/>
    <property type="evidence" value="ECO:0007669"/>
    <property type="project" value="InterPro"/>
</dbReference>
<keyword evidence="23" id="KW-1035">Host cytoplasm</keyword>
<keyword evidence="16" id="KW-0347">Helicase</keyword>
<dbReference type="Pfam" id="PF00910">
    <property type="entry name" value="RNA_helicase"/>
    <property type="match status" value="1"/>
</dbReference>
<evidence type="ECO:0000256" key="18">
    <source>
        <dbReference type="ARBA" id="ARBA00022840"/>
    </source>
</evidence>
<dbReference type="GO" id="GO:0006508">
    <property type="term" value="P:proteolysis"/>
    <property type="evidence" value="ECO:0007669"/>
    <property type="project" value="UniProtKB-KW"/>
</dbReference>
<evidence type="ECO:0000256" key="6">
    <source>
        <dbReference type="ARBA" id="ARBA00022520"/>
    </source>
</evidence>
<evidence type="ECO:0000256" key="9">
    <source>
        <dbReference type="ARBA" id="ARBA00022670"/>
    </source>
</evidence>
<dbReference type="GO" id="GO:0006351">
    <property type="term" value="P:DNA-templated transcription"/>
    <property type="evidence" value="ECO:0007669"/>
    <property type="project" value="InterPro"/>
</dbReference>
<keyword evidence="5" id="KW-0696">RNA-directed RNA polymerase</keyword>
<keyword evidence="15" id="KW-0378">Hydrolase</keyword>
<dbReference type="GO" id="GO:0033644">
    <property type="term" value="C:host cell membrane"/>
    <property type="evidence" value="ECO:0007669"/>
    <property type="project" value="UniProtKB-SubCell"/>
</dbReference>
<dbReference type="Gene3D" id="4.10.880.10">
    <property type="entry name" value="Poliovirus 3D polymerase Domain 1 (Nucleotidyltransferase)"/>
    <property type="match status" value="1"/>
</dbReference>
<dbReference type="Pfam" id="PF00073">
    <property type="entry name" value="Rhv"/>
    <property type="match status" value="2"/>
</dbReference>
<dbReference type="CDD" id="cd00205">
    <property type="entry name" value="rhv_like"/>
    <property type="match status" value="3"/>
</dbReference>
<accession>A0A3G1RP78</accession>
<dbReference type="SUPFAM" id="SSF50494">
    <property type="entry name" value="Trypsin-like serine proteases"/>
    <property type="match status" value="1"/>
</dbReference>
<keyword evidence="13" id="KW-0519">Myristate</keyword>
<dbReference type="InterPro" id="IPR027417">
    <property type="entry name" value="P-loop_NTPase"/>
</dbReference>
<keyword evidence="24" id="KW-0449">Lipoprotein</keyword>
<keyword evidence="11" id="KW-0548">Nucleotidyltransferase</keyword>
<sequence length="2299" mass="254593">MHICHTSGCTACQWRREITPCSKRMTALYDDGPEQQRTIDALSREHYCVHCDARHTVVKDDLATPCSHRYHRSRPLYNCKKGVDHVMCTYHHTVFRRQVCCGCLAEPTYQGQVSSHQTGNHPNQISAGGNVVNVNYYGQNYAAANNPTMQSISPESIGSAATGLSNAIMPFVNAPTVEALAGDMSDRLMQMVSGNSCLITQESAAGAVIGWGVLPSYITPQGNTVDLPTKPGPACDRFYTLDTIDMQTNTTIVVPFPGCLQNIGVMGANLSFHYLWRAGAMWHVQFNTTPFHAGAAIVAVVPEMMWQKNSGDEHGYDAHDFFRVAYKHGVGTPAYVGEAVSTPDMPNPRIPVGQLTIYPHQIINFRTNNSATIVVPYTNFVNASCSLTHNVHRLVVVPLADFRAPTGTSQQVQCTITVAPLCSQFNGLRMGVNPAHEGVPVREIPGSSQFMTTLPLDGNPAYFNWTETPEFPLAGEFENLLAVARIPTFVRVDDQFGFEVANKLGTEEVWHMDLSLLSRGVASSYLGRFVRLFAHYKGSLVVNFTYTGSKFSTGKLLVAYTPPGGAKPNSREEAMKGTHVIWDFGLQSTLQFVVPYISASIMRFANQTGNMLSYDGYLQVFYQTSVVFPPNSPTTADVLVSVAAGEDFTVRGPMDTASYQGVGDQISQAVEQSLNSAVQTATNALVHVPTTLELTSASQSTTGAAPATSALETGATRVVGPGTTMETETAPVVGYVDSSIRSLLSRYWFFRTIPINNGTGSTNLNLFRDRYFQNRAMLNTLLSSFTYMRCDLDIVVLPIRKADRDYHIMYQVMYTPPGGQTGGTAALSDKKWQGMNPSSITTEPGMVNMRIPYTAPTSYIGMYYDGFPNFSPNSNTDDYGDVGFTSFGTLSVRLLSNVSATNAGVVDFAVFVRPVNIKTFIPRPLVISKASDETYSFSRTRLEVGDPENFGRRPDEKPSYAVQEADDGLPICYPEGPDTPGTWYNNEFYRDVTVITGQNETTATSPYFIQAAVYDPMYSGCHRAWHLLRYSQLVSWLAPNRAVEIFDSIFLTVVADCILVNDLLDMLQRTREYANRRDIDHFPDEGYESDVRYEGPIKFIQDTLSGAISQSLQQAVDKVQLRTADRAAQWWKTALGLVTKFISMVVLVIRTEFDPVTLSAVGAILTVDILNSCPFEWARKEIAQLLGIASHEGPMEAVKDMNAVFNMCKSLEWLVKKLTELVNWIKDKVMPKMEDLSEAADDVEALPTLMKEWREYKINPNTYTLESANQLARRILKIRDKLESEDPNSPILRYGQHTFTSVMQHLSNGKERDAEPVGVLIHGSPGTGKSMASNLLGNSLARFFGDVEPYSLPPDPKYFDGYVGQNVVIMDDLGQNPDGEDMKMICQMISSVQFHVPMADLADKGRKFTSTVVIATTNQDKLAPPTVSTPTALRRRFVFDMDIVPFPSYMDGDHLDAKKALCPCDHQSLTFTGCCPMICGKAVQFKDRRTGEMLSLDKLNMKIRSLRREKKDVADMMSPYYQGPVLKRAVKQNKPLPKELEDLIRQEMEWGGSSVNAVAGSSGDQYVGPPSRPMLQYAIDLGYSIPDGLLCEAVVTETRVVANRWRNTALIAGGLLALLTTTLLIWKLMPAKQEGPYNAGTVTRLNRPQPRKVEVQGGPDPATEFAASLMKHNLFPITTSAGEFTALGLFGKTFILPVHAAKGPYFVAGKEIKVEAEVELVTSGRTTELCVLTSSDLQDFRDVRKFLCDSFTTETDVVLAINSDKFPRMVVPIRRVTGRGMMNISGNITSNTLMYTTQTRPGYCGGILVKAGKIVGMHIAGDGVNGYSAWLKGSYFRMASYQGVKTDIGPAPRSVNTNRKTRFEPSIYHHKIDVKKGPAVLRQSDPRCEVDFEAGLFRKYKGNVDFSEKFPELETAIAHYSEQLRPLMPADVSQPISLHEAVHGYGRLEGLDLATSAGYPYCTMGISKKRLIENDCSELIKGMDLHGFNLPLVTCIKDELRPLQKVKEGNSRLIEASSVNDSVRMKMVCGRLFEAMIANPGTATGCAVGCDPDVDWTRFATELGDNVIAFDYKNFDASLSPGWFKALARVLKNLGVPAEELITNICHSTHIYGDKLYRVDGGMPSGTSGTSIFNSMINNLIIKTLVLLAYKDIDLDQLKILTYGDDCLFSYPFPLDPEHIAKMGSILGLQITPADKGAIFKPAGPITEVTFLKRGFKPDERYGFLYHPVFDVDEVYQSLAWTRDPRTLPEHVQSLCYLIWHCGRDVYDEFVRFVRSEPIGTTFYIPPFEVLEQRWLDKF</sequence>
<dbReference type="InterPro" id="IPR001676">
    <property type="entry name" value="Picornavirus_capsid"/>
</dbReference>
<dbReference type="InterPro" id="IPR033703">
    <property type="entry name" value="Rhv-like"/>
</dbReference>
<dbReference type="InterPro" id="IPR014759">
    <property type="entry name" value="Helicase_SF3_ssRNA_vir"/>
</dbReference>
<evidence type="ECO:0000256" key="1">
    <source>
        <dbReference type="ARBA" id="ARBA00004192"/>
    </source>
</evidence>
<evidence type="ECO:0000256" key="24">
    <source>
        <dbReference type="ARBA" id="ARBA00023288"/>
    </source>
</evidence>
<dbReference type="Gene3D" id="3.30.70.270">
    <property type="match status" value="1"/>
</dbReference>
<keyword evidence="12" id="KW-1143">T=pseudo3 icosahedral capsid protein</keyword>
<evidence type="ECO:0000313" key="28">
    <source>
        <dbReference type="EMBL" id="AXF38654.1"/>
    </source>
</evidence>
<dbReference type="PROSITE" id="PS51218">
    <property type="entry name" value="SF3_HELICASE_2"/>
    <property type="match status" value="1"/>
</dbReference>
<reference evidence="28" key="1">
    <citation type="journal article" date="2018" name="Mol. Ecol.">
        <title>Virus-virus interactions and host ecology are associated with RNA virome structure in wild birds.</title>
        <authorList>
            <person name="Wille M."/>
            <person name="Eden J.S."/>
            <person name="Shi M."/>
            <person name="Klaassen M."/>
            <person name="Hurt A.C."/>
            <person name="Holmes E.C."/>
        </authorList>
    </citation>
    <scope>NUCLEOTIDE SEQUENCE</scope>
    <source>
        <strain evidence="28">MW16</strain>
    </source>
</reference>